<dbReference type="GO" id="GO:0005886">
    <property type="term" value="C:plasma membrane"/>
    <property type="evidence" value="ECO:0007669"/>
    <property type="project" value="UniProtKB-SubCell"/>
</dbReference>
<sequence>MGENVMYALEIMGKGMASIFVVIILLTLIVMLMAKIGESSTKSKGQNNQE</sequence>
<accession>A0A0K8J3D9</accession>
<evidence type="ECO:0000313" key="2">
    <source>
        <dbReference type="EMBL" id="CUH92002.1"/>
    </source>
</evidence>
<dbReference type="KEGG" id="hsd:SD1D_0450"/>
<dbReference type="Proteomes" id="UP000196053">
    <property type="component" value="Chromosome I"/>
</dbReference>
<dbReference type="EMBL" id="LN879430">
    <property type="protein sequence ID" value="CUH92002.1"/>
    <property type="molecule type" value="Genomic_DNA"/>
</dbReference>
<dbReference type="AlphaFoldDB" id="A0A0K8J3D9"/>
<keyword evidence="1" id="KW-0812">Transmembrane</keyword>
<feature type="transmembrane region" description="Helical" evidence="1">
    <location>
        <begin position="15"/>
        <end position="34"/>
    </location>
</feature>
<proteinExistence type="predicted"/>
<protein>
    <submittedName>
        <fullName evidence="2">Putative membrane protein</fullName>
    </submittedName>
</protein>
<dbReference type="GO" id="GO:0015081">
    <property type="term" value="F:sodium ion transmembrane transporter activity"/>
    <property type="evidence" value="ECO:0007669"/>
    <property type="project" value="InterPro"/>
</dbReference>
<evidence type="ECO:0000256" key="1">
    <source>
        <dbReference type="SAM" id="Phobius"/>
    </source>
</evidence>
<dbReference type="GO" id="GO:0036376">
    <property type="term" value="P:sodium ion export across plasma membrane"/>
    <property type="evidence" value="ECO:0007669"/>
    <property type="project" value="InterPro"/>
</dbReference>
<keyword evidence="1" id="KW-0472">Membrane</keyword>
<gene>
    <name evidence="2" type="ORF">SD1D_0450</name>
</gene>
<evidence type="ECO:0000313" key="3">
    <source>
        <dbReference type="Proteomes" id="UP000196053"/>
    </source>
</evidence>
<name>A0A0K8J3D9_9FIRM</name>
<reference evidence="3" key="1">
    <citation type="submission" date="2015-09" db="EMBL/GenBank/DDBJ databases">
        <authorList>
            <person name="Wibberg D."/>
        </authorList>
    </citation>
    <scope>NUCLEOTIDE SEQUENCE [LARGE SCALE GENOMIC DNA]</scope>
    <source>
        <strain evidence="3">SD1D</strain>
    </source>
</reference>
<keyword evidence="1" id="KW-1133">Transmembrane helix</keyword>
<organism evidence="2 3">
    <name type="scientific">Herbinix luporum</name>
    <dbReference type="NCBI Taxonomy" id="1679721"/>
    <lineage>
        <taxon>Bacteria</taxon>
        <taxon>Bacillati</taxon>
        <taxon>Bacillota</taxon>
        <taxon>Clostridia</taxon>
        <taxon>Lachnospirales</taxon>
        <taxon>Lachnospiraceae</taxon>
        <taxon>Herbinix</taxon>
    </lineage>
</organism>
<dbReference type="RefSeq" id="WP_173803191.1">
    <property type="nucleotide sequence ID" value="NZ_DUPS01000021.1"/>
</dbReference>
<keyword evidence="3" id="KW-1185">Reference proteome</keyword>